<dbReference type="SMART" id="SM00220">
    <property type="entry name" value="S_TKc"/>
    <property type="match status" value="1"/>
</dbReference>
<evidence type="ECO:0000256" key="2">
    <source>
        <dbReference type="ARBA" id="ARBA00022741"/>
    </source>
</evidence>
<dbReference type="EMBL" id="FN654358">
    <property type="protein sequence ID" value="CBY32546.1"/>
    <property type="molecule type" value="Genomic_DNA"/>
</dbReference>
<feature type="region of interest" description="Disordered" evidence="8">
    <location>
        <begin position="685"/>
        <end position="720"/>
    </location>
</feature>
<dbReference type="Proteomes" id="UP000011014">
    <property type="component" value="Unassembled WGS sequence"/>
</dbReference>
<name>E4YAF9_OIKDI</name>
<dbReference type="Gene3D" id="3.30.200.20">
    <property type="entry name" value="Phosphorylase Kinase, domain 1"/>
    <property type="match status" value="1"/>
</dbReference>
<dbReference type="InterPro" id="IPR050339">
    <property type="entry name" value="CC_SR_Kinase"/>
</dbReference>
<keyword evidence="4 6" id="KW-0067">ATP-binding</keyword>
<dbReference type="GO" id="GO:0004694">
    <property type="term" value="F:eukaryotic translation initiation factor 2alpha kinase activity"/>
    <property type="evidence" value="ECO:0007669"/>
    <property type="project" value="TreeGrafter"/>
</dbReference>
<feature type="compositionally biased region" description="Polar residues" evidence="8">
    <location>
        <begin position="695"/>
        <end position="706"/>
    </location>
</feature>
<evidence type="ECO:0000313" key="10">
    <source>
        <dbReference type="EMBL" id="CBY32546.1"/>
    </source>
</evidence>
<evidence type="ECO:0000256" key="8">
    <source>
        <dbReference type="SAM" id="MobiDB-lite"/>
    </source>
</evidence>
<feature type="coiled-coil region" evidence="7">
    <location>
        <begin position="502"/>
        <end position="532"/>
    </location>
</feature>
<evidence type="ECO:0000256" key="1">
    <source>
        <dbReference type="ARBA" id="ARBA00022679"/>
    </source>
</evidence>
<dbReference type="GO" id="GO:0005737">
    <property type="term" value="C:cytoplasm"/>
    <property type="evidence" value="ECO:0007669"/>
    <property type="project" value="TreeGrafter"/>
</dbReference>
<dbReference type="GO" id="GO:0005634">
    <property type="term" value="C:nucleus"/>
    <property type="evidence" value="ECO:0007669"/>
    <property type="project" value="TreeGrafter"/>
</dbReference>
<dbReference type="SUPFAM" id="SSF56112">
    <property type="entry name" value="Protein kinase-like (PK-like)"/>
    <property type="match status" value="1"/>
</dbReference>
<dbReference type="Pfam" id="PF00069">
    <property type="entry name" value="Pkinase"/>
    <property type="match status" value="1"/>
</dbReference>
<dbReference type="GO" id="GO:0005524">
    <property type="term" value="F:ATP binding"/>
    <property type="evidence" value="ECO:0007669"/>
    <property type="project" value="UniProtKB-UniRule"/>
</dbReference>
<proteinExistence type="inferred from homology"/>
<evidence type="ECO:0000259" key="9">
    <source>
        <dbReference type="PROSITE" id="PS50011"/>
    </source>
</evidence>
<sequence>MVHIPFFQLIALSHAFGKDKNAEIEKYQASENDLLPKYIFLREKSIDRGDPRRLTAYDENGKSMWDFPIANDIFMYSQTFENEEPDKLRHKYIEGLFYNKQGKITKVHFHEDSDFDDLEDLDHILSIENNTVDSYSDCKKGVPCVVVFKEQLIYKIDARDGTFVQYLVKGKPTFPSSEFASYFTKNPDNHPEKFLLIGTQSVVTKHIWDDYHQNTIAIIEEQLDFEFRSDYQGKHMYTFDVDESVRRNGETVCTFREYSDQQRKVKMWNEIEKIGSEISLGWKVFPAFVLAGSSVTSKSMFHTAKFQTGDLKSMGDNKIFTNELTVYDGEFETSIETYYPLMKALAEKSDIKKLPSVSENQQKQELISYSGNTNLNQIEDHSKVTESEHWLNDPAAASDENKSKIVEPEVEIEIVDTWSLGLTLTLITVIGISSLCYIGSKRHRDFWRYLRFAVLYGLFRDFFYHIKSFNSVRKRRLSASKETSIEIAEELLVPDLYHEMPGREFEKLMKDLNEKSEELERLRKQSDSVSNNFESKYEREFETKNVLGKGGFGVVFEALNKNDRSNYAIKRIELPRCASGLSTARIEREFKALMVLRNKDLSTRHFIDYYQCWQEKNVPKDWVAEHDRRFKSQLNNYDSLSVLDKSESRIEDAISDQLTRSARNSVASGLKLDFSMNDDVAWEGDSNDSWGDESGMSSSDKSNVDNYESKNKSSKTSDSGLVMFKSDRSASIIRQRKLTEINRTQSIQSNASSSIVFEGGDFAATYDQTQSVDDISDEISDSISLPNGNYNRDTVDFLYIQLQLCRRNTLKHELKNRQQVDPGKSLQIFEEICLGVQVLHDNEMIHRDLKPANILFSLDKGSIKIGDLGLVVMKEEPNRSTISHVNSILEGSIHTGGIGTRLYMAPELREGLRYSYPIDVYALGVILLELFSIFSTQQERVTVILRASDGILPTSLRDNYSDITALISNMIVVEPLRRAKIAQILGRCQELRLLYKL</sequence>
<dbReference type="InterPro" id="IPR008271">
    <property type="entry name" value="Ser/Thr_kinase_AS"/>
</dbReference>
<dbReference type="InterPro" id="IPR017441">
    <property type="entry name" value="Protein_kinase_ATP_BS"/>
</dbReference>
<reference evidence="10" key="1">
    <citation type="journal article" date="2010" name="Science">
        <title>Plasticity of animal genome architecture unmasked by rapid evolution of a pelagic tunicate.</title>
        <authorList>
            <person name="Denoeud F."/>
            <person name="Henriet S."/>
            <person name="Mungpakdee S."/>
            <person name="Aury J.M."/>
            <person name="Da Silva C."/>
            <person name="Brinkmann H."/>
            <person name="Mikhaleva J."/>
            <person name="Olsen L.C."/>
            <person name="Jubin C."/>
            <person name="Canestro C."/>
            <person name="Bouquet J.M."/>
            <person name="Danks G."/>
            <person name="Poulain J."/>
            <person name="Campsteijn C."/>
            <person name="Adamski M."/>
            <person name="Cross I."/>
            <person name="Yadetie F."/>
            <person name="Muffato M."/>
            <person name="Louis A."/>
            <person name="Butcher S."/>
            <person name="Tsagkogeorga G."/>
            <person name="Konrad A."/>
            <person name="Singh S."/>
            <person name="Jensen M.F."/>
            <person name="Cong E.H."/>
            <person name="Eikeseth-Otteraa H."/>
            <person name="Noel B."/>
            <person name="Anthouard V."/>
            <person name="Porcel B.M."/>
            <person name="Kachouri-Lafond R."/>
            <person name="Nishino A."/>
            <person name="Ugolini M."/>
            <person name="Chourrout P."/>
            <person name="Nishida H."/>
            <person name="Aasland R."/>
            <person name="Huzurbazar S."/>
            <person name="Westhof E."/>
            <person name="Delsuc F."/>
            <person name="Lehrach H."/>
            <person name="Reinhardt R."/>
            <person name="Weissenbach J."/>
            <person name="Roy S.W."/>
            <person name="Artiguenave F."/>
            <person name="Postlethwait J.H."/>
            <person name="Manak J.R."/>
            <person name="Thompson E.M."/>
            <person name="Jaillon O."/>
            <person name="Du Pasquier L."/>
            <person name="Boudinot P."/>
            <person name="Liberles D.A."/>
            <person name="Volff J.N."/>
            <person name="Philippe H."/>
            <person name="Lenhard B."/>
            <person name="Roest Crollius H."/>
            <person name="Wincker P."/>
            <person name="Chourrout D."/>
        </authorList>
    </citation>
    <scope>NUCLEOTIDE SEQUENCE [LARGE SCALE GENOMIC DNA]</scope>
</reference>
<keyword evidence="1" id="KW-0808">Transferase</keyword>
<organism evidence="10">
    <name type="scientific">Oikopleura dioica</name>
    <name type="common">Tunicate</name>
    <dbReference type="NCBI Taxonomy" id="34765"/>
    <lineage>
        <taxon>Eukaryota</taxon>
        <taxon>Metazoa</taxon>
        <taxon>Chordata</taxon>
        <taxon>Tunicata</taxon>
        <taxon>Appendicularia</taxon>
        <taxon>Copelata</taxon>
        <taxon>Oikopleuridae</taxon>
        <taxon>Oikopleura</taxon>
    </lineage>
</organism>
<dbReference type="InterPro" id="IPR011009">
    <property type="entry name" value="Kinase-like_dom_sf"/>
</dbReference>
<dbReference type="PANTHER" id="PTHR11042">
    <property type="entry name" value="EUKARYOTIC TRANSLATION INITIATION FACTOR 2-ALPHA KINASE EIF2-ALPHA KINASE -RELATED"/>
    <property type="match status" value="1"/>
</dbReference>
<dbReference type="PROSITE" id="PS00108">
    <property type="entry name" value="PROTEIN_KINASE_ST"/>
    <property type="match status" value="1"/>
</dbReference>
<gene>
    <name evidence="10" type="ORF">GSOID_T00031885001</name>
</gene>
<evidence type="ECO:0000256" key="3">
    <source>
        <dbReference type="ARBA" id="ARBA00022777"/>
    </source>
</evidence>
<comment type="similarity">
    <text evidence="5">Belongs to the protein kinase superfamily. Ser/Thr protein kinase family. GCN2 subfamily.</text>
</comment>
<keyword evidence="3" id="KW-0418">Kinase</keyword>
<dbReference type="Gene3D" id="1.10.510.10">
    <property type="entry name" value="Transferase(Phosphotransferase) domain 1"/>
    <property type="match status" value="1"/>
</dbReference>
<dbReference type="PROSITE" id="PS50011">
    <property type="entry name" value="PROTEIN_KINASE_DOM"/>
    <property type="match status" value="1"/>
</dbReference>
<feature type="domain" description="Protein kinase" evidence="9">
    <location>
        <begin position="541"/>
        <end position="993"/>
    </location>
</feature>
<keyword evidence="7" id="KW-0175">Coiled coil</keyword>
<evidence type="ECO:0000256" key="5">
    <source>
        <dbReference type="ARBA" id="ARBA00037982"/>
    </source>
</evidence>
<evidence type="ECO:0000256" key="4">
    <source>
        <dbReference type="ARBA" id="ARBA00022840"/>
    </source>
</evidence>
<protein>
    <recommendedName>
        <fullName evidence="9">Protein kinase domain-containing protein</fullName>
    </recommendedName>
</protein>
<evidence type="ECO:0000256" key="7">
    <source>
        <dbReference type="SAM" id="Coils"/>
    </source>
</evidence>
<dbReference type="AlphaFoldDB" id="E4YAF9"/>
<feature type="binding site" evidence="6">
    <location>
        <position position="570"/>
    </location>
    <ligand>
        <name>ATP</name>
        <dbReference type="ChEBI" id="CHEBI:30616"/>
    </ligand>
</feature>
<dbReference type="PANTHER" id="PTHR11042:SF91">
    <property type="entry name" value="EUKARYOTIC TRANSLATION INITIATION FACTOR 2-ALPHA KINASE"/>
    <property type="match status" value="1"/>
</dbReference>
<dbReference type="InterPro" id="IPR000719">
    <property type="entry name" value="Prot_kinase_dom"/>
</dbReference>
<evidence type="ECO:0000256" key="6">
    <source>
        <dbReference type="PROSITE-ProRule" id="PRU10141"/>
    </source>
</evidence>
<keyword evidence="2 6" id="KW-0547">Nucleotide-binding</keyword>
<accession>E4YAF9</accession>
<dbReference type="PROSITE" id="PS00107">
    <property type="entry name" value="PROTEIN_KINASE_ATP"/>
    <property type="match status" value="1"/>
</dbReference>